<dbReference type="Pfam" id="PF00483">
    <property type="entry name" value="NTP_transferase"/>
    <property type="match status" value="1"/>
</dbReference>
<dbReference type="AlphaFoldDB" id="A0A830GU71"/>
<dbReference type="InterPro" id="IPR050486">
    <property type="entry name" value="Mannose-1P_guanyltransferase"/>
</dbReference>
<gene>
    <name evidence="2" type="ORF">GCM10007981_07660</name>
</gene>
<comment type="caution">
    <text evidence="2">The sequence shown here is derived from an EMBL/GenBank/DDBJ whole genome shotgun (WGS) entry which is preliminary data.</text>
</comment>
<evidence type="ECO:0000313" key="3">
    <source>
        <dbReference type="Proteomes" id="UP000610960"/>
    </source>
</evidence>
<dbReference type="InterPro" id="IPR005835">
    <property type="entry name" value="NTP_transferase_dom"/>
</dbReference>
<keyword evidence="2" id="KW-0808">Transferase</keyword>
<name>A0A830GU71_9CREN</name>
<protein>
    <submittedName>
        <fullName evidence="2">Nucleotidyltransferase</fullName>
    </submittedName>
</protein>
<keyword evidence="3" id="KW-1185">Reference proteome</keyword>
<dbReference type="Gene3D" id="3.90.550.10">
    <property type="entry name" value="Spore Coat Polysaccharide Biosynthesis Protein SpsA, Chain A"/>
    <property type="match status" value="1"/>
</dbReference>
<evidence type="ECO:0000313" key="2">
    <source>
        <dbReference type="EMBL" id="GGP20268.1"/>
    </source>
</evidence>
<sequence>MEQDMKALILAGGFGKRLMPLTIDQPKPLVEIGGKPILVRQIEWLRGQGISDIILAVGHLRTKVFEKLGDGSKYGVRLFYSVEEEPLGTEGAIKNASKYIDTDLFVVTNGDVITDIDVSALVKGMGDGLATIALVPMRSPYGIVEVDENGYVKSFKEKPLLEYMINAGVYVMKRKTIDMMADKGDIEKGVFPKLAREGKIRAVIYNNSFWRSIDTVKDVEEVSAMLAAKQVN</sequence>
<dbReference type="EMBL" id="BMNL01000002">
    <property type="protein sequence ID" value="GGP20268.1"/>
    <property type="molecule type" value="Genomic_DNA"/>
</dbReference>
<proteinExistence type="predicted"/>
<dbReference type="SUPFAM" id="SSF53448">
    <property type="entry name" value="Nucleotide-diphospho-sugar transferases"/>
    <property type="match status" value="1"/>
</dbReference>
<feature type="domain" description="Nucleotidyl transferase" evidence="1">
    <location>
        <begin position="6"/>
        <end position="226"/>
    </location>
</feature>
<accession>A0A830GU71</accession>
<dbReference type="InterPro" id="IPR029044">
    <property type="entry name" value="Nucleotide-diphossugar_trans"/>
</dbReference>
<reference evidence="2" key="1">
    <citation type="journal article" date="2014" name="Int. J. Syst. Evol. Microbiol.">
        <title>Complete genome sequence of Corynebacterium casei LMG S-19264T (=DSM 44701T), isolated from a smear-ripened cheese.</title>
        <authorList>
            <consortium name="US DOE Joint Genome Institute (JGI-PGF)"/>
            <person name="Walter F."/>
            <person name="Albersmeier A."/>
            <person name="Kalinowski J."/>
            <person name="Ruckert C."/>
        </authorList>
    </citation>
    <scope>NUCLEOTIDE SEQUENCE</scope>
    <source>
        <strain evidence="2">JCM 10088</strain>
    </source>
</reference>
<dbReference type="PANTHER" id="PTHR22572">
    <property type="entry name" value="SUGAR-1-PHOSPHATE GUANYL TRANSFERASE"/>
    <property type="match status" value="1"/>
</dbReference>
<dbReference type="CDD" id="cd04181">
    <property type="entry name" value="NTP_transferase"/>
    <property type="match status" value="1"/>
</dbReference>
<reference evidence="2" key="2">
    <citation type="submission" date="2020-09" db="EMBL/GenBank/DDBJ databases">
        <authorList>
            <person name="Sun Q."/>
            <person name="Ohkuma M."/>
        </authorList>
    </citation>
    <scope>NUCLEOTIDE SEQUENCE</scope>
    <source>
        <strain evidence="2">JCM 10088</strain>
    </source>
</reference>
<evidence type="ECO:0000259" key="1">
    <source>
        <dbReference type="Pfam" id="PF00483"/>
    </source>
</evidence>
<organism evidence="2 3">
    <name type="scientific">Thermocladium modestius</name>
    <dbReference type="NCBI Taxonomy" id="62609"/>
    <lineage>
        <taxon>Archaea</taxon>
        <taxon>Thermoproteota</taxon>
        <taxon>Thermoprotei</taxon>
        <taxon>Thermoproteales</taxon>
        <taxon>Thermoproteaceae</taxon>
        <taxon>Thermocladium</taxon>
    </lineage>
</organism>
<dbReference type="GO" id="GO:0016740">
    <property type="term" value="F:transferase activity"/>
    <property type="evidence" value="ECO:0007669"/>
    <property type="project" value="UniProtKB-KW"/>
</dbReference>
<dbReference type="Proteomes" id="UP000610960">
    <property type="component" value="Unassembled WGS sequence"/>
</dbReference>